<sequence length="138" mass="15097">MCDYSLEFYATRQAQENEVYVTTRFPSGSMGFAAPGDCTTAVCVTYGTKMTLENLPPELQHELGIGPIESVVFARIEEGLHHDGVRFSNGRTVLLHRLGVGVLGSMVSDTALPERKEAKAEAQAEIKTERQIPVEPAE</sequence>
<proteinExistence type="predicted"/>
<keyword evidence="3" id="KW-1185">Reference proteome</keyword>
<accession>A0A212Q4P0</accession>
<dbReference type="OrthoDB" id="7375646at2"/>
<evidence type="ECO:0000313" key="3">
    <source>
        <dbReference type="Proteomes" id="UP000198418"/>
    </source>
</evidence>
<dbReference type="RefSeq" id="WP_088519481.1">
    <property type="nucleotide sequence ID" value="NZ_FYDG01000001.1"/>
</dbReference>
<feature type="compositionally biased region" description="Basic and acidic residues" evidence="1">
    <location>
        <begin position="114"/>
        <end position="132"/>
    </location>
</feature>
<reference evidence="3" key="1">
    <citation type="submission" date="2017-06" db="EMBL/GenBank/DDBJ databases">
        <authorList>
            <person name="Varghese N."/>
            <person name="Submissions S."/>
        </authorList>
    </citation>
    <scope>NUCLEOTIDE SEQUENCE [LARGE SCALE GENOMIC DNA]</scope>
    <source>
        <strain evidence="3">DSM 137</strain>
    </source>
</reference>
<gene>
    <name evidence="2" type="ORF">SAMN06265338_101387</name>
</gene>
<protein>
    <submittedName>
        <fullName evidence="2">Uncharacterized protein</fullName>
    </submittedName>
</protein>
<evidence type="ECO:0000256" key="1">
    <source>
        <dbReference type="SAM" id="MobiDB-lite"/>
    </source>
</evidence>
<dbReference type="Proteomes" id="UP000198418">
    <property type="component" value="Unassembled WGS sequence"/>
</dbReference>
<dbReference type="EMBL" id="FYDG01000001">
    <property type="protein sequence ID" value="SNB54276.1"/>
    <property type="molecule type" value="Genomic_DNA"/>
</dbReference>
<name>A0A212Q4P0_RHOAC</name>
<feature type="region of interest" description="Disordered" evidence="1">
    <location>
        <begin position="114"/>
        <end position="138"/>
    </location>
</feature>
<evidence type="ECO:0000313" key="2">
    <source>
        <dbReference type="EMBL" id="SNB54276.1"/>
    </source>
</evidence>
<organism evidence="2 3">
    <name type="scientific">Rhodoblastus acidophilus</name>
    <name type="common">Rhodopseudomonas acidophila</name>
    <dbReference type="NCBI Taxonomy" id="1074"/>
    <lineage>
        <taxon>Bacteria</taxon>
        <taxon>Pseudomonadati</taxon>
        <taxon>Pseudomonadota</taxon>
        <taxon>Alphaproteobacteria</taxon>
        <taxon>Hyphomicrobiales</taxon>
        <taxon>Rhodoblastaceae</taxon>
        <taxon>Rhodoblastus</taxon>
    </lineage>
</organism>
<dbReference type="AlphaFoldDB" id="A0A212Q4P0"/>